<keyword evidence="3 5" id="KW-0012">Acyltransferase</keyword>
<dbReference type="InterPro" id="IPR002123">
    <property type="entry name" value="Plipid/glycerol_acylTrfase"/>
</dbReference>
<dbReference type="SUPFAM" id="SSF69593">
    <property type="entry name" value="Glycerol-3-phosphate (1)-acyltransferase"/>
    <property type="match status" value="1"/>
</dbReference>
<comment type="caution">
    <text evidence="5">The sequence shown here is derived from an EMBL/GenBank/DDBJ whole genome shotgun (WGS) entry which is preliminary data.</text>
</comment>
<keyword evidence="6" id="KW-1185">Reference proteome</keyword>
<dbReference type="STRING" id="681398.PJIAN_4429"/>
<dbReference type="GO" id="GO:0003841">
    <property type="term" value="F:1-acylglycerol-3-phosphate O-acyltransferase activity"/>
    <property type="evidence" value="ECO:0007669"/>
    <property type="project" value="TreeGrafter"/>
</dbReference>
<dbReference type="Pfam" id="PF01553">
    <property type="entry name" value="Acyltransferase"/>
    <property type="match status" value="1"/>
</dbReference>
<reference evidence="6" key="1">
    <citation type="submission" date="2016-04" db="EMBL/GenBank/DDBJ databases">
        <title>Draft genome sequence of Paludibacter jiangxiensis strain NM7.</title>
        <authorList>
            <person name="Qiu Y."/>
            <person name="Matsuura N."/>
            <person name="Ohashi A."/>
            <person name="Tourlousse M.D."/>
            <person name="Sekiguchi Y."/>
        </authorList>
    </citation>
    <scope>NUCLEOTIDE SEQUENCE [LARGE SCALE GENOMIC DNA]</scope>
    <source>
        <strain evidence="6">NM7</strain>
    </source>
</reference>
<accession>A0A161LGA5</accession>
<dbReference type="Proteomes" id="UP000076586">
    <property type="component" value="Unassembled WGS sequence"/>
</dbReference>
<proteinExistence type="predicted"/>
<protein>
    <submittedName>
        <fullName evidence="5">Acyltransferase</fullName>
    </submittedName>
</protein>
<evidence type="ECO:0000259" key="4">
    <source>
        <dbReference type="SMART" id="SM00563"/>
    </source>
</evidence>
<evidence type="ECO:0000256" key="2">
    <source>
        <dbReference type="ARBA" id="ARBA00022679"/>
    </source>
</evidence>
<evidence type="ECO:0000256" key="3">
    <source>
        <dbReference type="ARBA" id="ARBA00023315"/>
    </source>
</evidence>
<dbReference type="PANTHER" id="PTHR10434">
    <property type="entry name" value="1-ACYL-SN-GLYCEROL-3-PHOSPHATE ACYLTRANSFERASE"/>
    <property type="match status" value="1"/>
</dbReference>
<comment type="pathway">
    <text evidence="1">Lipid metabolism.</text>
</comment>
<dbReference type="EMBL" id="BDCR01000004">
    <property type="protein sequence ID" value="GAT63887.1"/>
    <property type="molecule type" value="Genomic_DNA"/>
</dbReference>
<evidence type="ECO:0000256" key="1">
    <source>
        <dbReference type="ARBA" id="ARBA00005189"/>
    </source>
</evidence>
<name>A0A161LGA5_9BACT</name>
<evidence type="ECO:0000313" key="5">
    <source>
        <dbReference type="EMBL" id="GAT63887.1"/>
    </source>
</evidence>
<reference evidence="6" key="2">
    <citation type="journal article" date="2017" name="Genome Announc.">
        <title>Draft genome sequence of Paludibacter jiangxiensis NM7(T), a propionate-producing fermentative bacterium.</title>
        <authorList>
            <person name="Qiu Y.-L."/>
            <person name="Tourlousse D.M."/>
            <person name="Matsuura N."/>
            <person name="Ohashi A."/>
            <person name="Sekiguchi Y."/>
        </authorList>
    </citation>
    <scope>NUCLEOTIDE SEQUENCE [LARGE SCALE GENOMIC DNA]</scope>
    <source>
        <strain evidence="6">NM7</strain>
    </source>
</reference>
<feature type="domain" description="Phospholipid/glycerol acyltransferase" evidence="4">
    <location>
        <begin position="27"/>
        <end position="139"/>
    </location>
</feature>
<dbReference type="OrthoDB" id="9796839at2"/>
<dbReference type="RefSeq" id="WP_068705488.1">
    <property type="nucleotide sequence ID" value="NZ_BDCR01000004.1"/>
</dbReference>
<keyword evidence="2 5" id="KW-0808">Transferase</keyword>
<dbReference type="PANTHER" id="PTHR10434:SF9">
    <property type="entry name" value="PHOSPHOLIPID_GLYCEROL ACYLTRANSFERASE DOMAIN-CONTAINING PROTEIN"/>
    <property type="match status" value="1"/>
</dbReference>
<dbReference type="GO" id="GO:0006654">
    <property type="term" value="P:phosphatidic acid biosynthetic process"/>
    <property type="evidence" value="ECO:0007669"/>
    <property type="project" value="TreeGrafter"/>
</dbReference>
<dbReference type="SMART" id="SM00563">
    <property type="entry name" value="PlsC"/>
    <property type="match status" value="1"/>
</dbReference>
<organism evidence="5 6">
    <name type="scientific">Paludibacter jiangxiensis</name>
    <dbReference type="NCBI Taxonomy" id="681398"/>
    <lineage>
        <taxon>Bacteria</taxon>
        <taxon>Pseudomonadati</taxon>
        <taxon>Bacteroidota</taxon>
        <taxon>Bacteroidia</taxon>
        <taxon>Bacteroidales</taxon>
        <taxon>Paludibacteraceae</taxon>
        <taxon>Paludibacter</taxon>
    </lineage>
</organism>
<gene>
    <name evidence="5" type="ORF">PJIAN_4429</name>
</gene>
<sequence>MKFISESILKYKGWKLVNDIDLPAKCVICIAPHTSNWDFFWGNIFRHVLHLRAHFLMKKEWFAFPLGNIMRTLGGIAVDRSQNMSLTDSLAEIFSQHDIFRLVITPEGTRQLNTEWKKGFYFIALKAQVPIVLAFIDYNKKEMGFGKLFIPTGDVDSDMMEIMSFYKDKQGKFPERFHV</sequence>
<dbReference type="AlphaFoldDB" id="A0A161LGA5"/>
<evidence type="ECO:0000313" key="6">
    <source>
        <dbReference type="Proteomes" id="UP000076586"/>
    </source>
</evidence>